<proteinExistence type="predicted"/>
<comment type="caution">
    <text evidence="2">The sequence shown here is derived from an EMBL/GenBank/DDBJ whole genome shotgun (WGS) entry which is preliminary data.</text>
</comment>
<protein>
    <recommendedName>
        <fullName evidence="1">C2H2-type domain-containing protein</fullName>
    </recommendedName>
</protein>
<dbReference type="Pfam" id="PF12874">
    <property type="entry name" value="zf-met"/>
    <property type="match status" value="2"/>
</dbReference>
<dbReference type="SMART" id="SM00355">
    <property type="entry name" value="ZnF_C2H2"/>
    <property type="match status" value="7"/>
</dbReference>
<feature type="domain" description="C2H2-type" evidence="1">
    <location>
        <begin position="35"/>
        <end position="57"/>
    </location>
</feature>
<accession>A0A8J2NG36</accession>
<dbReference type="AlphaFoldDB" id="A0A8J2NG36"/>
<name>A0A8J2NG36_FUSEQ</name>
<dbReference type="EMBL" id="CAJSTJ010000162">
    <property type="protein sequence ID" value="CAG7563918.1"/>
    <property type="molecule type" value="Genomic_DNA"/>
</dbReference>
<dbReference type="InterPro" id="IPR013087">
    <property type="entry name" value="Znf_C2H2_type"/>
</dbReference>
<feature type="domain" description="C2H2-type" evidence="1">
    <location>
        <begin position="193"/>
        <end position="215"/>
    </location>
</feature>
<evidence type="ECO:0000313" key="3">
    <source>
        <dbReference type="Proteomes" id="UP000693738"/>
    </source>
</evidence>
<reference evidence="2" key="1">
    <citation type="submission" date="2021-05" db="EMBL/GenBank/DDBJ databases">
        <authorList>
            <person name="Khan N."/>
        </authorList>
    </citation>
    <scope>NUCLEOTIDE SEQUENCE</scope>
</reference>
<dbReference type="PROSITE" id="PS00028">
    <property type="entry name" value="ZINC_FINGER_C2H2_1"/>
    <property type="match status" value="3"/>
</dbReference>
<dbReference type="Proteomes" id="UP000693738">
    <property type="component" value="Unassembled WGS sequence"/>
</dbReference>
<evidence type="ECO:0000259" key="1">
    <source>
        <dbReference type="PROSITE" id="PS00028"/>
    </source>
</evidence>
<evidence type="ECO:0000313" key="2">
    <source>
        <dbReference type="EMBL" id="CAG7563918.1"/>
    </source>
</evidence>
<feature type="domain" description="C2H2-type" evidence="1">
    <location>
        <begin position="89"/>
        <end position="111"/>
    </location>
</feature>
<gene>
    <name evidence="2" type="ORF">FEQUK3_LOCUS9627</name>
</gene>
<organism evidence="2 3">
    <name type="scientific">Fusarium equiseti</name>
    <name type="common">Fusarium scirpi</name>
    <dbReference type="NCBI Taxonomy" id="61235"/>
    <lineage>
        <taxon>Eukaryota</taxon>
        <taxon>Fungi</taxon>
        <taxon>Dikarya</taxon>
        <taxon>Ascomycota</taxon>
        <taxon>Pezizomycotina</taxon>
        <taxon>Sordariomycetes</taxon>
        <taxon>Hypocreomycetidae</taxon>
        <taxon>Hypocreales</taxon>
        <taxon>Nectriaceae</taxon>
        <taxon>Fusarium</taxon>
        <taxon>Fusarium incarnatum-equiseti species complex</taxon>
    </lineage>
</organism>
<sequence length="270" mass="31524">MTYYCSDCDKLFFAGRTARDQHCQATGHALPAFECDSCSDCFDDEYDRCEHMNLEQHWAENAPECTICLFHAVTEEEVVRHEVEEHNYCADCKRTFMNLNCIRQHLNGKIHRTSSVTCPFCKAKCNTATGLSHHLERGACPRMSMNRHKLYKYIKNRDPKGSLTNKTLAWEGEKTYSINPRLAWNHWVKAYECYLCHKLYSSLHGLKMHLESPRHQQKLYHCMKPSCSREFTTLAALINHLESEVCKLVRFQQVQKVVERIVDPHMMISV</sequence>